<dbReference type="Pfam" id="PF13505">
    <property type="entry name" value="OMP_b-brl"/>
    <property type="match status" value="1"/>
</dbReference>
<comment type="caution">
    <text evidence="3">The sequence shown here is derived from an EMBL/GenBank/DDBJ whole genome shotgun (WGS) entry which is preliminary data.</text>
</comment>
<organism evidence="3">
    <name type="scientific">termite gut metagenome</name>
    <dbReference type="NCBI Taxonomy" id="433724"/>
    <lineage>
        <taxon>unclassified sequences</taxon>
        <taxon>metagenomes</taxon>
        <taxon>organismal metagenomes</taxon>
    </lineage>
</organism>
<evidence type="ECO:0000259" key="2">
    <source>
        <dbReference type="Pfam" id="PF13505"/>
    </source>
</evidence>
<proteinExistence type="predicted"/>
<accession>A0A5J4QTR3</accession>
<dbReference type="AlphaFoldDB" id="A0A5J4QTR3"/>
<reference evidence="3" key="1">
    <citation type="submission" date="2019-03" db="EMBL/GenBank/DDBJ databases">
        <title>Single cell metagenomics reveals metabolic interactions within the superorganism composed of flagellate Streblomastix strix and complex community of Bacteroidetes bacteria on its surface.</title>
        <authorList>
            <person name="Treitli S.C."/>
            <person name="Kolisko M."/>
            <person name="Husnik F."/>
            <person name="Keeling P."/>
            <person name="Hampl V."/>
        </authorList>
    </citation>
    <scope>NUCLEOTIDE SEQUENCE</scope>
    <source>
        <strain evidence="3">STM</strain>
    </source>
</reference>
<dbReference type="InterPro" id="IPR027385">
    <property type="entry name" value="Beta-barrel_OMP"/>
</dbReference>
<sequence length="196" mass="20499">MKKIFKLLFIVACLFGLTIPAGAQIGFGVKGGLNLASAPSTNVKETTKGSTGFFIGPMAELTIPIIGIGVDGALLYSQKGSKIDGESATQQGIEVPINLKYSVGLGSIASVFVAAGPDFYFNLKSDSELKIPSKNIKADYQAAELGFNLGAGVKALGHLQVGVNYTIPVSSAKLIEGISSSSYKNKVWQVSVAYLF</sequence>
<name>A0A5J4QTR3_9ZZZZ</name>
<evidence type="ECO:0000256" key="1">
    <source>
        <dbReference type="ARBA" id="ARBA00022729"/>
    </source>
</evidence>
<dbReference type="EMBL" id="SNRY01002516">
    <property type="protein sequence ID" value="KAA6324715.1"/>
    <property type="molecule type" value="Genomic_DNA"/>
</dbReference>
<gene>
    <name evidence="3" type="ORF">EZS27_025991</name>
</gene>
<evidence type="ECO:0000313" key="3">
    <source>
        <dbReference type="EMBL" id="KAA6324715.1"/>
    </source>
</evidence>
<keyword evidence="1" id="KW-0732">Signal</keyword>
<protein>
    <recommendedName>
        <fullName evidence="2">Outer membrane protein beta-barrel domain-containing protein</fullName>
    </recommendedName>
</protein>
<feature type="domain" description="Outer membrane protein beta-barrel" evidence="2">
    <location>
        <begin position="9"/>
        <end position="196"/>
    </location>
</feature>